<comment type="cofactor">
    <cofactor evidence="3">
        <name>pyridoxal 5'-phosphate</name>
        <dbReference type="ChEBI" id="CHEBI:597326"/>
    </cofactor>
</comment>
<dbReference type="OMA" id="PLEWHMI"/>
<evidence type="ECO:0000256" key="4">
    <source>
        <dbReference type="RuleBase" id="RU004514"/>
    </source>
</evidence>
<dbReference type="STRING" id="4829.A0A168KSR6"/>
<dbReference type="EMBL" id="LT550270">
    <property type="protein sequence ID" value="SAL95351.1"/>
    <property type="molecule type" value="Genomic_DNA"/>
</dbReference>
<evidence type="ECO:0000313" key="6">
    <source>
        <dbReference type="EMBL" id="SAL95351.1"/>
    </source>
</evidence>
<organism evidence="6">
    <name type="scientific">Absidia glauca</name>
    <name type="common">Pin mould</name>
    <dbReference type="NCBI Taxonomy" id="4829"/>
    <lineage>
        <taxon>Eukaryota</taxon>
        <taxon>Fungi</taxon>
        <taxon>Fungi incertae sedis</taxon>
        <taxon>Mucoromycota</taxon>
        <taxon>Mucoromycotina</taxon>
        <taxon>Mucoromycetes</taxon>
        <taxon>Mucorales</taxon>
        <taxon>Cunninghamellaceae</taxon>
        <taxon>Absidia</taxon>
    </lineage>
</organism>
<dbReference type="FunCoup" id="A0A168KSR6">
    <property type="interactions" value="362"/>
</dbReference>
<dbReference type="InterPro" id="IPR011078">
    <property type="entry name" value="PyrdxlP_homeostasis"/>
</dbReference>
<dbReference type="Proteomes" id="UP000078561">
    <property type="component" value="Unassembled WGS sequence"/>
</dbReference>
<evidence type="ECO:0000256" key="2">
    <source>
        <dbReference type="HAMAP-Rule" id="MF_03225"/>
    </source>
</evidence>
<proteinExistence type="inferred from homology"/>
<dbReference type="PANTHER" id="PTHR10146:SF14">
    <property type="entry name" value="PYRIDOXAL PHOSPHATE HOMEOSTASIS PROTEIN"/>
    <property type="match status" value="1"/>
</dbReference>
<dbReference type="OrthoDB" id="10264196at2759"/>
<evidence type="ECO:0000256" key="1">
    <source>
        <dbReference type="ARBA" id="ARBA00022898"/>
    </source>
</evidence>
<dbReference type="InterPro" id="IPR029066">
    <property type="entry name" value="PLP-binding_barrel"/>
</dbReference>
<evidence type="ECO:0000259" key="5">
    <source>
        <dbReference type="Pfam" id="PF01168"/>
    </source>
</evidence>
<sequence>MADQQRKLELSRNIADVKAAMATVPHHEKARLVAVSKYKPAEDLQYVYETGQRHFGENYVQELVDKSAKLPQDIQWHFIGHLQSNKCKTIAAIPNLFAVETVDSSKKADALNKACLSCGRTDALNVFVQVNTSREDAKSGVLPEECAQVCQYIQDNCPQLKLIGLMTIGMFGRDPSEKNPDFECLVDCKKTTEGMIPGLDLELSMGMSGDYLKALEAGSTNIRVGTTIFGARPKK</sequence>
<dbReference type="CDD" id="cd06822">
    <property type="entry name" value="PLPDE_III_YBL036c_euk"/>
    <property type="match status" value="1"/>
</dbReference>
<feature type="modified residue" description="N6-(pyridoxal phosphate)lysine" evidence="2 3">
    <location>
        <position position="37"/>
    </location>
</feature>
<dbReference type="HAMAP" id="MF_02087">
    <property type="entry name" value="PLP_homeostasis"/>
    <property type="match status" value="1"/>
</dbReference>
<dbReference type="InParanoid" id="A0A168KSR6"/>
<dbReference type="InterPro" id="IPR001608">
    <property type="entry name" value="Ala_racemase_N"/>
</dbReference>
<keyword evidence="1 2" id="KW-0663">Pyridoxal phosphate</keyword>
<reference evidence="6" key="1">
    <citation type="submission" date="2016-04" db="EMBL/GenBank/DDBJ databases">
        <authorList>
            <person name="Evans L.H."/>
            <person name="Alamgir A."/>
            <person name="Owens N."/>
            <person name="Weber N.D."/>
            <person name="Virtaneva K."/>
            <person name="Barbian K."/>
            <person name="Babar A."/>
            <person name="Rosenke K."/>
        </authorList>
    </citation>
    <scope>NUCLEOTIDE SEQUENCE [LARGE SCALE GENOMIC DNA]</scope>
    <source>
        <strain evidence="6">CBS 101.48</strain>
    </source>
</reference>
<comment type="similarity">
    <text evidence="2 4">Belongs to the pyridoxal phosphate-binding protein YggS/PROSC family.</text>
</comment>
<dbReference type="Gene3D" id="3.20.20.10">
    <property type="entry name" value="Alanine racemase"/>
    <property type="match status" value="1"/>
</dbReference>
<feature type="domain" description="Alanine racemase N-terminal" evidence="5">
    <location>
        <begin position="12"/>
        <end position="233"/>
    </location>
</feature>
<dbReference type="Pfam" id="PF01168">
    <property type="entry name" value="Ala_racemase_N"/>
    <property type="match status" value="1"/>
</dbReference>
<evidence type="ECO:0000256" key="3">
    <source>
        <dbReference type="PIRSR" id="PIRSR004848-1"/>
    </source>
</evidence>
<keyword evidence="7" id="KW-1185">Reference proteome</keyword>
<gene>
    <name evidence="6" type="primary">ABSGL_00669.1 scaffold 832</name>
</gene>
<comment type="function">
    <text evidence="2">Pyridoxal 5'-phosphate (PLP)-binding protein, which may be involved in intracellular homeostatic regulation of pyridoxal 5'-phosphate (PLP), the active form of vitamin B6.</text>
</comment>
<dbReference type="PANTHER" id="PTHR10146">
    <property type="entry name" value="PROLINE SYNTHETASE CO-TRANSCRIBED BACTERIAL HOMOLOG PROTEIN"/>
    <property type="match status" value="1"/>
</dbReference>
<dbReference type="AlphaFoldDB" id="A0A168KSR6"/>
<evidence type="ECO:0000313" key="7">
    <source>
        <dbReference type="Proteomes" id="UP000078561"/>
    </source>
</evidence>
<dbReference type="FunFam" id="3.20.20.10:FF:000007">
    <property type="entry name" value="Pyridoxal phosphate homeostasis protein"/>
    <property type="match status" value="1"/>
</dbReference>
<dbReference type="GO" id="GO:0030170">
    <property type="term" value="F:pyridoxal phosphate binding"/>
    <property type="evidence" value="ECO:0007669"/>
    <property type="project" value="UniProtKB-UniRule"/>
</dbReference>
<dbReference type="PROSITE" id="PS01211">
    <property type="entry name" value="UPF0001"/>
    <property type="match status" value="1"/>
</dbReference>
<dbReference type="SUPFAM" id="SSF51419">
    <property type="entry name" value="PLP-binding barrel"/>
    <property type="match status" value="1"/>
</dbReference>
<accession>A0A168KSR6</accession>
<protein>
    <recommendedName>
        <fullName evidence="2">Pyridoxal phosphate homeostasis protein</fullName>
        <shortName evidence="2">PLP homeostasis protein</shortName>
    </recommendedName>
</protein>
<dbReference type="PIRSF" id="PIRSF004848">
    <property type="entry name" value="YBL036c_PLPDEIII"/>
    <property type="match status" value="1"/>
</dbReference>
<dbReference type="NCBIfam" id="TIGR00044">
    <property type="entry name" value="YggS family pyridoxal phosphate-dependent enzyme"/>
    <property type="match status" value="1"/>
</dbReference>
<name>A0A168KSR6_ABSGL</name>